<dbReference type="KEGG" id="dpx:DAPPUDRAFT_315838"/>
<keyword evidence="3" id="KW-1185">Reference proteome</keyword>
<evidence type="ECO:0000313" key="3">
    <source>
        <dbReference type="Proteomes" id="UP000000305"/>
    </source>
</evidence>
<dbReference type="Proteomes" id="UP000000305">
    <property type="component" value="Unassembled WGS sequence"/>
</dbReference>
<gene>
    <name evidence="2" type="ORF">DAPPUDRAFT_315838</name>
</gene>
<dbReference type="AlphaFoldDB" id="E9GAZ8"/>
<accession>E9GAZ8</accession>
<evidence type="ECO:0000313" key="2">
    <source>
        <dbReference type="EMBL" id="EFX83460.1"/>
    </source>
</evidence>
<dbReference type="InParanoid" id="E9GAZ8"/>
<evidence type="ECO:0000259" key="1">
    <source>
        <dbReference type="Pfam" id="PF18078"/>
    </source>
</evidence>
<sequence length="224" mass="25834">MATCTARETFHFVFTSLARPDSLLAHLENPTFDADEIEDESNTSRWYRNHQVVEQMEHEALNFTAFIKSNMEDKSIAFALTAPDVNDETCSTGSSIFAYRRGILIQKNAVRILSSRMKMQVFANRIAKVLKATVTEAFIQEMIEKTCNEIKHKRWLHDAKFIHNYMDFHLAEWLKSAEGDQEIIPKIVYLIGCPKEFYNKVLEKLIAQTVTNVDEAWNAYSSTL</sequence>
<reference evidence="2 3" key="1">
    <citation type="journal article" date="2011" name="Science">
        <title>The ecoresponsive genome of Daphnia pulex.</title>
        <authorList>
            <person name="Colbourne J.K."/>
            <person name="Pfrender M.E."/>
            <person name="Gilbert D."/>
            <person name="Thomas W.K."/>
            <person name="Tucker A."/>
            <person name="Oakley T.H."/>
            <person name="Tokishita S."/>
            <person name="Aerts A."/>
            <person name="Arnold G.J."/>
            <person name="Basu M.K."/>
            <person name="Bauer D.J."/>
            <person name="Caceres C.E."/>
            <person name="Carmel L."/>
            <person name="Casola C."/>
            <person name="Choi J.H."/>
            <person name="Detter J.C."/>
            <person name="Dong Q."/>
            <person name="Dusheyko S."/>
            <person name="Eads B.D."/>
            <person name="Frohlich T."/>
            <person name="Geiler-Samerotte K.A."/>
            <person name="Gerlach D."/>
            <person name="Hatcher P."/>
            <person name="Jogdeo S."/>
            <person name="Krijgsveld J."/>
            <person name="Kriventseva E.V."/>
            <person name="Kultz D."/>
            <person name="Laforsch C."/>
            <person name="Lindquist E."/>
            <person name="Lopez J."/>
            <person name="Manak J.R."/>
            <person name="Muller J."/>
            <person name="Pangilinan J."/>
            <person name="Patwardhan R.P."/>
            <person name="Pitluck S."/>
            <person name="Pritham E.J."/>
            <person name="Rechtsteiner A."/>
            <person name="Rho M."/>
            <person name="Rogozin I.B."/>
            <person name="Sakarya O."/>
            <person name="Salamov A."/>
            <person name="Schaack S."/>
            <person name="Shapiro H."/>
            <person name="Shiga Y."/>
            <person name="Skalitzky C."/>
            <person name="Smith Z."/>
            <person name="Souvorov A."/>
            <person name="Sung W."/>
            <person name="Tang Z."/>
            <person name="Tsuchiya D."/>
            <person name="Tu H."/>
            <person name="Vos H."/>
            <person name="Wang M."/>
            <person name="Wolf Y.I."/>
            <person name="Yamagata H."/>
            <person name="Yamada T."/>
            <person name="Ye Y."/>
            <person name="Shaw J.R."/>
            <person name="Andrews J."/>
            <person name="Crease T.J."/>
            <person name="Tang H."/>
            <person name="Lucas S.M."/>
            <person name="Robertson H.M."/>
            <person name="Bork P."/>
            <person name="Koonin E.V."/>
            <person name="Zdobnov E.M."/>
            <person name="Grigoriev I.V."/>
            <person name="Lynch M."/>
            <person name="Boore J.L."/>
        </authorList>
    </citation>
    <scope>NUCLEOTIDE SEQUENCE [LARGE SCALE GENOMIC DNA]</scope>
</reference>
<proteinExistence type="predicted"/>
<dbReference type="EMBL" id="GL732537">
    <property type="protein sequence ID" value="EFX83460.1"/>
    <property type="molecule type" value="Genomic_DNA"/>
</dbReference>
<protein>
    <recommendedName>
        <fullName evidence="1">SNTX thioredoxin-like domain-containing protein</fullName>
    </recommendedName>
</protein>
<dbReference type="Pfam" id="PF18078">
    <property type="entry name" value="Thioredoxin_11"/>
    <property type="match status" value="1"/>
</dbReference>
<organism evidence="2 3">
    <name type="scientific">Daphnia pulex</name>
    <name type="common">Water flea</name>
    <dbReference type="NCBI Taxonomy" id="6669"/>
    <lineage>
        <taxon>Eukaryota</taxon>
        <taxon>Metazoa</taxon>
        <taxon>Ecdysozoa</taxon>
        <taxon>Arthropoda</taxon>
        <taxon>Crustacea</taxon>
        <taxon>Branchiopoda</taxon>
        <taxon>Diplostraca</taxon>
        <taxon>Cladocera</taxon>
        <taxon>Anomopoda</taxon>
        <taxon>Daphniidae</taxon>
        <taxon>Daphnia</taxon>
    </lineage>
</organism>
<name>E9GAZ8_DAPPU</name>
<dbReference type="InterPro" id="IPR040581">
    <property type="entry name" value="Thioredoxin_11"/>
</dbReference>
<dbReference type="HOGENOM" id="CLU_1236158_0_0_1"/>
<feature type="domain" description="SNTX thioredoxin-like" evidence="1">
    <location>
        <begin position="6"/>
        <end position="108"/>
    </location>
</feature>